<evidence type="ECO:0000313" key="1">
    <source>
        <dbReference type="EMBL" id="MEE2058940.1"/>
    </source>
</evidence>
<evidence type="ECO:0000313" key="2">
    <source>
        <dbReference type="Proteomes" id="UP001336020"/>
    </source>
</evidence>
<protein>
    <recommendedName>
        <fullName evidence="3">Antitoxin CcdA</fullName>
    </recommendedName>
</protein>
<comment type="caution">
    <text evidence="1">The sequence shown here is derived from an EMBL/GenBank/DDBJ whole genome shotgun (WGS) entry which is preliminary data.</text>
</comment>
<dbReference type="Proteomes" id="UP001336020">
    <property type="component" value="Unassembled WGS sequence"/>
</dbReference>
<reference evidence="1 2" key="1">
    <citation type="submission" date="2023-07" db="EMBL/GenBank/DDBJ databases">
        <authorList>
            <person name="Girao M."/>
            <person name="Carvalho M.F."/>
        </authorList>
    </citation>
    <scope>NUCLEOTIDE SEQUENCE [LARGE SCALE GENOMIC DNA]</scope>
    <source>
        <strain evidence="1 2">YIM65754</strain>
    </source>
</reference>
<dbReference type="EMBL" id="JAUTXY010000006">
    <property type="protein sequence ID" value="MEE2058940.1"/>
    <property type="molecule type" value="Genomic_DNA"/>
</dbReference>
<organism evidence="1 2">
    <name type="scientific">Rhodococcus artemisiae</name>
    <dbReference type="NCBI Taxonomy" id="714159"/>
    <lineage>
        <taxon>Bacteria</taxon>
        <taxon>Bacillati</taxon>
        <taxon>Actinomycetota</taxon>
        <taxon>Actinomycetes</taxon>
        <taxon>Mycobacteriales</taxon>
        <taxon>Nocardiaceae</taxon>
        <taxon>Rhodococcus</taxon>
    </lineage>
</organism>
<keyword evidence="2" id="KW-1185">Reference proteome</keyword>
<accession>A0ABU7LBM0</accession>
<dbReference type="RefSeq" id="WP_330134168.1">
    <property type="nucleotide sequence ID" value="NZ_JAUTXY010000006.1"/>
</dbReference>
<name>A0ABU7LBM0_9NOCA</name>
<sequence length="79" mass="8593">MTLTPTPHSEPVRQIDADAARRSADLAAYLADTLTIQAAESDAYRTALLEQAEKAWNIANRANEYASRIEADDFLGGAK</sequence>
<gene>
    <name evidence="1" type="ORF">Q7514_15575</name>
</gene>
<evidence type="ECO:0008006" key="3">
    <source>
        <dbReference type="Google" id="ProtNLM"/>
    </source>
</evidence>
<proteinExistence type="predicted"/>